<name>A0A6L2NCY6_TANCI</name>
<proteinExistence type="predicted"/>
<comment type="caution">
    <text evidence="1">The sequence shown here is derived from an EMBL/GenBank/DDBJ whole genome shotgun (WGS) entry which is preliminary data.</text>
</comment>
<protein>
    <submittedName>
        <fullName evidence="1">Uncharacterized protein</fullName>
    </submittedName>
</protein>
<sequence>MPGRQMGAFLQIHGGSDSLRTGKLIQKLLLNQEVYGLPSLCLLQYFSYKESIVKSLDDMIIGRKDGSSRTTYSKLSARGLSSRSVGDSKFSSKVIAMNALNLEKISSSRRVPSMELRILLPSSRRASKSSSKILSITSILKQVSSLDVKKRSSQDERNFAIFFHFEDNEIGRKGSSSSSSLSKLIGVSFCWSFGLSGGSYDLPLLVNMAFTCSL</sequence>
<accession>A0A6L2NCY6</accession>
<dbReference type="AlphaFoldDB" id="A0A6L2NCY6"/>
<organism evidence="1">
    <name type="scientific">Tanacetum cinerariifolium</name>
    <name type="common">Dalmatian daisy</name>
    <name type="synonym">Chrysanthemum cinerariifolium</name>
    <dbReference type="NCBI Taxonomy" id="118510"/>
    <lineage>
        <taxon>Eukaryota</taxon>
        <taxon>Viridiplantae</taxon>
        <taxon>Streptophyta</taxon>
        <taxon>Embryophyta</taxon>
        <taxon>Tracheophyta</taxon>
        <taxon>Spermatophyta</taxon>
        <taxon>Magnoliopsida</taxon>
        <taxon>eudicotyledons</taxon>
        <taxon>Gunneridae</taxon>
        <taxon>Pentapetalae</taxon>
        <taxon>asterids</taxon>
        <taxon>campanulids</taxon>
        <taxon>Asterales</taxon>
        <taxon>Asteraceae</taxon>
        <taxon>Asteroideae</taxon>
        <taxon>Anthemideae</taxon>
        <taxon>Anthemidinae</taxon>
        <taxon>Tanacetum</taxon>
    </lineage>
</organism>
<dbReference type="EMBL" id="BKCJ010008667">
    <property type="protein sequence ID" value="GEU83357.1"/>
    <property type="molecule type" value="Genomic_DNA"/>
</dbReference>
<evidence type="ECO:0000313" key="1">
    <source>
        <dbReference type="EMBL" id="GEU83357.1"/>
    </source>
</evidence>
<reference evidence="1" key="1">
    <citation type="journal article" date="2019" name="Sci. Rep.">
        <title>Draft genome of Tanacetum cinerariifolium, the natural source of mosquito coil.</title>
        <authorList>
            <person name="Yamashiro T."/>
            <person name="Shiraishi A."/>
            <person name="Satake H."/>
            <person name="Nakayama K."/>
        </authorList>
    </citation>
    <scope>NUCLEOTIDE SEQUENCE</scope>
</reference>
<gene>
    <name evidence="1" type="ORF">Tci_055335</name>
</gene>